<dbReference type="AlphaFoldDB" id="A0A182IR36"/>
<reference evidence="1" key="1">
    <citation type="submission" date="2022-08" db="UniProtKB">
        <authorList>
            <consortium name="EnsemblMetazoa"/>
        </authorList>
    </citation>
    <scope>IDENTIFICATION</scope>
    <source>
        <strain evidence="1">EBRO</strain>
    </source>
</reference>
<protein>
    <submittedName>
        <fullName evidence="1">Uncharacterized protein</fullName>
    </submittedName>
</protein>
<sequence>MGEKASVAGPSAKGEELNYVQGPPGEELRRPGSTVLANDAPMIDGFAPGVALLQPGAPTVRRQSLGSVEALARLWGVFAERVVHLAVEHVLVGRLVDAVADGLQHDGDPPIEGGQRLRPVVVPEQRLEGGGAQQAALEHGRQDGQLVVERLAEAAPMIEVDRERVVAEDLERLVVVPVHVAGKEVEHAHVHQIEQPAALVVRRDVAHHRAVVSVRFPLRLPALVIRAAPRMSPHLALRVVLRGQEGGERALERVRVAADRIIRRRHEERLQQHVVTDLVDLGGDVKDSPGHRHRPPEAEQPVQVERGYLGRVSLVVGEIEVVRIGSLIMSSITAFTSGSVAPYSSRLEMRSWKRSRLDAFWPSFRSSRSPSVGFASPSSSSVPYTSSRTMIFSNGSGRLRLRGATTSAVRSLKRSWGGAAVVADRDG</sequence>
<evidence type="ECO:0000313" key="1">
    <source>
        <dbReference type="EnsemblMetazoa" id="AATE003872-PA.1"/>
    </source>
</evidence>
<dbReference type="VEuPathDB" id="VectorBase:AATE003872"/>
<name>A0A182IR36_ANOAO</name>
<accession>A0A182IR36</accession>
<dbReference type="EnsemblMetazoa" id="AATE003872-RA">
    <property type="protein sequence ID" value="AATE003872-PA.1"/>
    <property type="gene ID" value="AATE003872"/>
</dbReference>
<organism evidence="1">
    <name type="scientific">Anopheles atroparvus</name>
    <name type="common">European mosquito</name>
    <dbReference type="NCBI Taxonomy" id="41427"/>
    <lineage>
        <taxon>Eukaryota</taxon>
        <taxon>Metazoa</taxon>
        <taxon>Ecdysozoa</taxon>
        <taxon>Arthropoda</taxon>
        <taxon>Hexapoda</taxon>
        <taxon>Insecta</taxon>
        <taxon>Pterygota</taxon>
        <taxon>Neoptera</taxon>
        <taxon>Endopterygota</taxon>
        <taxon>Diptera</taxon>
        <taxon>Nematocera</taxon>
        <taxon>Culicoidea</taxon>
        <taxon>Culicidae</taxon>
        <taxon>Anophelinae</taxon>
        <taxon>Anopheles</taxon>
    </lineage>
</organism>
<proteinExistence type="predicted"/>